<reference evidence="1" key="1">
    <citation type="submission" date="2010-07" db="EMBL/GenBank/DDBJ databases">
        <authorList>
            <person name="Muzny D."/>
            <person name="Qin X."/>
            <person name="Deng J."/>
            <person name="Jiang H."/>
            <person name="Liu Y."/>
            <person name="Qu J."/>
            <person name="Song X.-Z."/>
            <person name="Zhang L."/>
            <person name="Thornton R."/>
            <person name="Coyle M."/>
            <person name="Francisco L."/>
            <person name="Jackson L."/>
            <person name="Javaid M."/>
            <person name="Korchina V."/>
            <person name="Kovar C."/>
            <person name="Mata R."/>
            <person name="Mathew T."/>
            <person name="Ngo R."/>
            <person name="Nguyen L."/>
            <person name="Nguyen N."/>
            <person name="Okwuonu G."/>
            <person name="Ongeri F."/>
            <person name="Pham C."/>
            <person name="Simmons D."/>
            <person name="Wilczek-Boney K."/>
            <person name="Hale W."/>
            <person name="Jakkamsetti A."/>
            <person name="Pham P."/>
            <person name="Ruth R."/>
            <person name="San Lucas F."/>
            <person name="Warren J."/>
            <person name="Zhang J."/>
            <person name="Zhao Z."/>
            <person name="Zhou C."/>
            <person name="Zhu D."/>
            <person name="Lee S."/>
            <person name="Bess C."/>
            <person name="Blankenburg K."/>
            <person name="Forbes L."/>
            <person name="Fu Q."/>
            <person name="Gubbala S."/>
            <person name="Hirani K."/>
            <person name="Jayaseelan J.C."/>
            <person name="Lara F."/>
            <person name="Munidasa M."/>
            <person name="Palculict T."/>
            <person name="Patil S."/>
            <person name="Pu L.-L."/>
            <person name="Saada N."/>
            <person name="Tang L."/>
            <person name="Weissenberger G."/>
            <person name="Zhu Y."/>
            <person name="Hemphill L."/>
            <person name="Shang Y."/>
            <person name="Youmans B."/>
            <person name="Ayvaz T."/>
            <person name="Ross M."/>
            <person name="Santibanez J."/>
            <person name="Aqrawi P."/>
            <person name="Gross S."/>
            <person name="Joshi V."/>
            <person name="Fowler G."/>
            <person name="Nazareth L."/>
            <person name="Reid J."/>
            <person name="Worley K."/>
            <person name="Petrosino J."/>
            <person name="Highlander S."/>
            <person name="Gibbs R."/>
        </authorList>
    </citation>
    <scope>NUCLEOTIDE SEQUENCE [LARGE SCALE GENOMIC DNA]</scope>
    <source>
        <strain evidence="1">DSM 16973</strain>
    </source>
</reference>
<organism evidence="1 2">
    <name type="scientific">Hoylesella marshii DSM 16973 = JCM 13450</name>
    <dbReference type="NCBI Taxonomy" id="862515"/>
    <lineage>
        <taxon>Bacteria</taxon>
        <taxon>Pseudomonadati</taxon>
        <taxon>Bacteroidota</taxon>
        <taxon>Bacteroidia</taxon>
        <taxon>Bacteroidales</taxon>
        <taxon>Prevotellaceae</taxon>
        <taxon>Hoylesella</taxon>
    </lineage>
</organism>
<dbReference type="BioCyc" id="PMAR862515-HMP:GMOO-328-MONOMER"/>
<dbReference type="HOGENOM" id="CLU_1298824_0_0_10"/>
<comment type="caution">
    <text evidence="1">The sequence shown here is derived from an EMBL/GenBank/DDBJ whole genome shotgun (WGS) entry which is preliminary data.</text>
</comment>
<name>E0NQ67_9BACT</name>
<accession>E0NQ67</accession>
<dbReference type="EMBL" id="AEEI01000012">
    <property type="protein sequence ID" value="EFM02760.1"/>
    <property type="molecule type" value="Genomic_DNA"/>
</dbReference>
<keyword evidence="2" id="KW-1185">Reference proteome</keyword>
<sequence>MDKTINSINMKNKKQAFQTQFRRSAGYLFIAFGLAIMASCAGSNGIDPSPDPIPPSPPAPRTVLLKSSDAEVERLCWKAGSKVSVSDEDLRIYFGERISRVVPTRISYSDDSLFIEKGLFTKESYKYKWESAKLMLYRDTDQSWQEAGEKATDGTITLYITLNRAELHIQATQTTSLQNIYGRNTASLIFSDPSTAYLLVRLVLKATYLPKS</sequence>
<proteinExistence type="predicted"/>
<evidence type="ECO:0000313" key="2">
    <source>
        <dbReference type="Proteomes" id="UP000004394"/>
    </source>
</evidence>
<protein>
    <submittedName>
        <fullName evidence="1">Uncharacterized protein</fullName>
    </submittedName>
</protein>
<gene>
    <name evidence="1" type="ORF">HMPREF0658_0318</name>
</gene>
<dbReference type="AlphaFoldDB" id="E0NQ67"/>
<dbReference type="eggNOG" id="ENOG5030Z01">
    <property type="taxonomic scope" value="Bacteria"/>
</dbReference>
<dbReference type="Proteomes" id="UP000004394">
    <property type="component" value="Unassembled WGS sequence"/>
</dbReference>
<evidence type="ECO:0000313" key="1">
    <source>
        <dbReference type="EMBL" id="EFM02760.1"/>
    </source>
</evidence>